<proteinExistence type="predicted"/>
<dbReference type="Proteomes" id="UP000054248">
    <property type="component" value="Unassembled WGS sequence"/>
</dbReference>
<reference evidence="2 3" key="1">
    <citation type="submission" date="2014-04" db="EMBL/GenBank/DDBJ databases">
        <authorList>
            <consortium name="DOE Joint Genome Institute"/>
            <person name="Kuo A."/>
            <person name="Girlanda M."/>
            <person name="Perotto S."/>
            <person name="Kohler A."/>
            <person name="Nagy L.G."/>
            <person name="Floudas D."/>
            <person name="Copeland A."/>
            <person name="Barry K.W."/>
            <person name="Cichocki N."/>
            <person name="Veneault-Fourrey C."/>
            <person name="LaButti K."/>
            <person name="Lindquist E.A."/>
            <person name="Lipzen A."/>
            <person name="Lundell T."/>
            <person name="Morin E."/>
            <person name="Murat C."/>
            <person name="Sun H."/>
            <person name="Tunlid A."/>
            <person name="Henrissat B."/>
            <person name="Grigoriev I.V."/>
            <person name="Hibbett D.S."/>
            <person name="Martin F."/>
            <person name="Nordberg H.P."/>
            <person name="Cantor M.N."/>
            <person name="Hua S.X."/>
        </authorList>
    </citation>
    <scope>NUCLEOTIDE SEQUENCE [LARGE SCALE GENOMIC DNA]</scope>
    <source>
        <strain evidence="2 3">MUT 4182</strain>
    </source>
</reference>
<feature type="region of interest" description="Disordered" evidence="1">
    <location>
        <begin position="1"/>
        <end position="28"/>
    </location>
</feature>
<reference evidence="3" key="2">
    <citation type="submission" date="2015-01" db="EMBL/GenBank/DDBJ databases">
        <title>Evolutionary Origins and Diversification of the Mycorrhizal Mutualists.</title>
        <authorList>
            <consortium name="DOE Joint Genome Institute"/>
            <consortium name="Mycorrhizal Genomics Consortium"/>
            <person name="Kohler A."/>
            <person name="Kuo A."/>
            <person name="Nagy L.G."/>
            <person name="Floudas D."/>
            <person name="Copeland A."/>
            <person name="Barry K.W."/>
            <person name="Cichocki N."/>
            <person name="Veneault-Fourrey C."/>
            <person name="LaButti K."/>
            <person name="Lindquist E.A."/>
            <person name="Lipzen A."/>
            <person name="Lundell T."/>
            <person name="Morin E."/>
            <person name="Murat C."/>
            <person name="Riley R."/>
            <person name="Ohm R."/>
            <person name="Sun H."/>
            <person name="Tunlid A."/>
            <person name="Henrissat B."/>
            <person name="Grigoriev I.V."/>
            <person name="Hibbett D.S."/>
            <person name="Martin F."/>
        </authorList>
    </citation>
    <scope>NUCLEOTIDE SEQUENCE [LARGE SCALE GENOMIC DNA]</scope>
    <source>
        <strain evidence="3">MUT 4182</strain>
    </source>
</reference>
<sequence>MPRRVHWPGTASPNNAGPYPSIARTDDSPPWRPHHIIIVKDDLILKPVSLPHSPDRHRSEPRRWYFLTDFDFEYTDSSGVMDIVPTVLATKRNIMMGTRTWNLPLRMRIRHQRIWLLQMDNESMERESRSPNSTITVVFDTEKKREFEVVTPSTEVVTSQVIEISSARKDQPLFSGSFGKEKTLTWYLIHYLQANPQADLAGLASYFYANCEPSGSGFPACDQERGHLPVLSCSRKLDGRFSLF</sequence>
<evidence type="ECO:0000313" key="2">
    <source>
        <dbReference type="EMBL" id="KIO31536.1"/>
    </source>
</evidence>
<protein>
    <submittedName>
        <fullName evidence="2">Uncharacterized protein</fullName>
    </submittedName>
</protein>
<name>A0A0C3QRV0_9AGAM</name>
<dbReference type="AlphaFoldDB" id="A0A0C3QRV0"/>
<organism evidence="2 3">
    <name type="scientific">Tulasnella calospora MUT 4182</name>
    <dbReference type="NCBI Taxonomy" id="1051891"/>
    <lineage>
        <taxon>Eukaryota</taxon>
        <taxon>Fungi</taxon>
        <taxon>Dikarya</taxon>
        <taxon>Basidiomycota</taxon>
        <taxon>Agaricomycotina</taxon>
        <taxon>Agaricomycetes</taxon>
        <taxon>Cantharellales</taxon>
        <taxon>Tulasnellaceae</taxon>
        <taxon>Tulasnella</taxon>
    </lineage>
</organism>
<accession>A0A0C3QRV0</accession>
<evidence type="ECO:0000256" key="1">
    <source>
        <dbReference type="SAM" id="MobiDB-lite"/>
    </source>
</evidence>
<keyword evidence="3" id="KW-1185">Reference proteome</keyword>
<gene>
    <name evidence="2" type="ORF">M407DRAFT_5001</name>
</gene>
<dbReference type="EMBL" id="KN822962">
    <property type="protein sequence ID" value="KIO31536.1"/>
    <property type="molecule type" value="Genomic_DNA"/>
</dbReference>
<evidence type="ECO:0000313" key="3">
    <source>
        <dbReference type="Proteomes" id="UP000054248"/>
    </source>
</evidence>
<dbReference type="HOGENOM" id="CLU_1138717_0_0_1"/>